<dbReference type="Gene3D" id="3.90.550.10">
    <property type="entry name" value="Spore Coat Polysaccharide Biosynthesis Protein SpsA, Chain A"/>
    <property type="match status" value="1"/>
</dbReference>
<dbReference type="RefSeq" id="WP_204630394.1">
    <property type="nucleotide sequence ID" value="NZ_BSOC01000006.1"/>
</dbReference>
<evidence type="ECO:0000313" key="4">
    <source>
        <dbReference type="Proteomes" id="UP001430193"/>
    </source>
</evidence>
<dbReference type="SUPFAM" id="SSF53448">
    <property type="entry name" value="Nucleotide-diphospho-sugar transferases"/>
    <property type="match status" value="1"/>
</dbReference>
<protein>
    <submittedName>
        <fullName evidence="3">Nucleotidyltransferase family protein</fullName>
    </submittedName>
</protein>
<sequence>MTGHAPASPVIVVLAAGESRRFGGIKQLAEIAGEPMLRRVARTALASHAPVLVVTGAHVDEVASALDGLPLATVHCETWQLGMGHSIARGVGELKRLFPNASGVLLCLADQPLLRLSTIQALLERHAQVPDRLIATTQHGVQGPPALFPRDCFDALMSLTGSRGARAVLEKQAERVDAIACDDLIDVDTREDLERIHQWLASQS</sequence>
<dbReference type="PANTHER" id="PTHR43777:SF1">
    <property type="entry name" value="MOLYBDENUM COFACTOR CYTIDYLYLTRANSFERASE"/>
    <property type="match status" value="1"/>
</dbReference>
<dbReference type="InterPro" id="IPR029044">
    <property type="entry name" value="Nucleotide-diphossugar_trans"/>
</dbReference>
<keyword evidence="1" id="KW-0460">Magnesium</keyword>
<name>A0ABS2KC63_9GAMM</name>
<dbReference type="InterPro" id="IPR025877">
    <property type="entry name" value="MobA-like_NTP_Trfase"/>
</dbReference>
<comment type="caution">
    <text evidence="3">The sequence shown here is derived from an EMBL/GenBank/DDBJ whole genome shotgun (WGS) entry which is preliminary data.</text>
</comment>
<evidence type="ECO:0000259" key="2">
    <source>
        <dbReference type="Pfam" id="PF12804"/>
    </source>
</evidence>
<evidence type="ECO:0000256" key="1">
    <source>
        <dbReference type="ARBA" id="ARBA00022842"/>
    </source>
</evidence>
<dbReference type="EMBL" id="JADIKF010000035">
    <property type="protein sequence ID" value="MBM7128778.1"/>
    <property type="molecule type" value="Genomic_DNA"/>
</dbReference>
<feature type="domain" description="MobA-like NTP transferase" evidence="2">
    <location>
        <begin position="12"/>
        <end position="174"/>
    </location>
</feature>
<reference evidence="3" key="1">
    <citation type="submission" date="2020-10" db="EMBL/GenBank/DDBJ databases">
        <title>Phylogeny of dyella-like bacteria.</title>
        <authorList>
            <person name="Fu J."/>
        </authorList>
    </citation>
    <scope>NUCLEOTIDE SEQUENCE</scope>
    <source>
        <strain evidence="3">DHON07</strain>
    </source>
</reference>
<dbReference type="Proteomes" id="UP001430193">
    <property type="component" value="Unassembled WGS sequence"/>
</dbReference>
<dbReference type="PANTHER" id="PTHR43777">
    <property type="entry name" value="MOLYBDENUM COFACTOR CYTIDYLYLTRANSFERASE"/>
    <property type="match status" value="1"/>
</dbReference>
<dbReference type="CDD" id="cd04182">
    <property type="entry name" value="GT_2_like_f"/>
    <property type="match status" value="1"/>
</dbReference>
<proteinExistence type="predicted"/>
<evidence type="ECO:0000313" key="3">
    <source>
        <dbReference type="EMBL" id="MBM7128778.1"/>
    </source>
</evidence>
<gene>
    <name evidence="3" type="ORF">ISS99_04515</name>
</gene>
<accession>A0ABS2KC63</accession>
<dbReference type="Pfam" id="PF12804">
    <property type="entry name" value="NTP_transf_3"/>
    <property type="match status" value="1"/>
</dbReference>
<organism evidence="3 4">
    <name type="scientific">Dyella mobilis</name>
    <dbReference type="NCBI Taxonomy" id="1849582"/>
    <lineage>
        <taxon>Bacteria</taxon>
        <taxon>Pseudomonadati</taxon>
        <taxon>Pseudomonadota</taxon>
        <taxon>Gammaproteobacteria</taxon>
        <taxon>Lysobacterales</taxon>
        <taxon>Rhodanobacteraceae</taxon>
        <taxon>Dyella</taxon>
    </lineage>
</organism>
<keyword evidence="4" id="KW-1185">Reference proteome</keyword>